<feature type="transmembrane region" description="Helical" evidence="7">
    <location>
        <begin position="266"/>
        <end position="287"/>
    </location>
</feature>
<keyword evidence="4 7" id="KW-0812">Transmembrane</keyword>
<evidence type="ECO:0000313" key="10">
    <source>
        <dbReference type="Proteomes" id="UP000738431"/>
    </source>
</evidence>
<evidence type="ECO:0000256" key="2">
    <source>
        <dbReference type="ARBA" id="ARBA00006464"/>
    </source>
</evidence>
<comment type="subcellular location">
    <subcellularLocation>
        <location evidence="1">Membrane</location>
        <topology evidence="1">Multi-pass membrane protein</topology>
    </subcellularLocation>
</comment>
<evidence type="ECO:0000313" key="9">
    <source>
        <dbReference type="EMBL" id="WRQ88743.1"/>
    </source>
</evidence>
<evidence type="ECO:0000256" key="3">
    <source>
        <dbReference type="ARBA" id="ARBA00022679"/>
    </source>
</evidence>
<evidence type="ECO:0000256" key="5">
    <source>
        <dbReference type="ARBA" id="ARBA00022989"/>
    </source>
</evidence>
<keyword evidence="10" id="KW-1185">Reference proteome</keyword>
<feature type="transmembrane region" description="Helical" evidence="7">
    <location>
        <begin position="79"/>
        <end position="101"/>
    </location>
</feature>
<keyword evidence="5 7" id="KW-1133">Transmembrane helix</keyword>
<keyword evidence="3 9" id="KW-0808">Transferase</keyword>
<dbReference type="InterPro" id="IPR017475">
    <property type="entry name" value="EPS_sugar_tfrase"/>
</dbReference>
<organism evidence="9 10">
    <name type="scientific">Actomonas aquatica</name>
    <dbReference type="NCBI Taxonomy" id="2866162"/>
    <lineage>
        <taxon>Bacteria</taxon>
        <taxon>Pseudomonadati</taxon>
        <taxon>Verrucomicrobiota</taxon>
        <taxon>Opitutia</taxon>
        <taxon>Opitutales</taxon>
        <taxon>Opitutaceae</taxon>
        <taxon>Actomonas</taxon>
    </lineage>
</organism>
<name>A0ABZ1CB62_9BACT</name>
<evidence type="ECO:0000256" key="4">
    <source>
        <dbReference type="ARBA" id="ARBA00022692"/>
    </source>
</evidence>
<comment type="similarity">
    <text evidence="2">Belongs to the bacterial sugar transferase family.</text>
</comment>
<feature type="transmembrane region" description="Helical" evidence="7">
    <location>
        <begin position="107"/>
        <end position="125"/>
    </location>
</feature>
<feature type="transmembrane region" description="Helical" evidence="7">
    <location>
        <begin position="49"/>
        <end position="67"/>
    </location>
</feature>
<proteinExistence type="inferred from homology"/>
<sequence>MLTHPRQTRSFLGQVADGGLFMLALGLAYTLRANLARFSLDPLEDIIKYLWLFPWVGVFGPLMLRAQGFYSQPRLSSRWGTLMIIVRGCLITVAGTILLLFLVREEFARSVILLVGGFGGILVYGRHELSRWSRRDERWQRRVLWLGSAAENRVAQAALSGMEREALHTVAERDPATLNSADLAALLHTEAIDAVIANLAGTDADRIKPLLDTCESEGVELLIRPGLPLGSAWRLAVDEFAGEPVLYVRAQSAAPTALAIKQAFDYLAAGALLLVLSPLFLLLAVLIKLTSRGPVLFRQQRGGRNGRPFTMLKFRTMRVGAEAEQAALAEQNELKGPAFKLSSDPRITAFGRFLRRHSLDELPQLWNVIRGEMSLVGPRPLPLSEVAAIAEGHDRRRLSVKPGLTGLWQVSGRSDLADFADWVRLDLAYIDQWSLWLDLRILLATIPVTLLGRGGR</sequence>
<dbReference type="PANTHER" id="PTHR30576">
    <property type="entry name" value="COLANIC BIOSYNTHESIS UDP-GLUCOSE LIPID CARRIER TRANSFERASE"/>
    <property type="match status" value="1"/>
</dbReference>
<accession>A0ABZ1CB62</accession>
<dbReference type="InterPro" id="IPR003362">
    <property type="entry name" value="Bact_transf"/>
</dbReference>
<dbReference type="NCBIfam" id="TIGR03025">
    <property type="entry name" value="EPS_sugtrans"/>
    <property type="match status" value="1"/>
</dbReference>
<protein>
    <submittedName>
        <fullName evidence="9">Sugar transferase</fullName>
        <ecNumber evidence="9">2.7.8.-</ecNumber>
    </submittedName>
</protein>
<evidence type="ECO:0000256" key="1">
    <source>
        <dbReference type="ARBA" id="ARBA00004141"/>
    </source>
</evidence>
<reference evidence="9 10" key="1">
    <citation type="submission" date="2021-08" db="EMBL/GenBank/DDBJ databases">
        <authorList>
            <person name="Zhang D."/>
            <person name="Zhang A."/>
            <person name="Wang L."/>
        </authorList>
    </citation>
    <scope>NUCLEOTIDE SEQUENCE [LARGE SCALE GENOMIC DNA]</scope>
    <source>
        <strain evidence="9 10">WL0086</strain>
    </source>
</reference>
<dbReference type="EC" id="2.7.8.-" evidence="9"/>
<gene>
    <name evidence="9" type="ORF">K1X11_004960</name>
</gene>
<evidence type="ECO:0000256" key="6">
    <source>
        <dbReference type="ARBA" id="ARBA00023136"/>
    </source>
</evidence>
<dbReference type="GO" id="GO:0016740">
    <property type="term" value="F:transferase activity"/>
    <property type="evidence" value="ECO:0007669"/>
    <property type="project" value="UniProtKB-KW"/>
</dbReference>
<reference evidence="9 10" key="2">
    <citation type="submission" date="2023-12" db="EMBL/GenBank/DDBJ databases">
        <title>Description of an unclassified Opitutus bacterium of Verrucomicrobiota.</title>
        <authorList>
            <person name="Zhang D.-F."/>
        </authorList>
    </citation>
    <scope>NUCLEOTIDE SEQUENCE [LARGE SCALE GENOMIC DNA]</scope>
    <source>
        <strain evidence="9 10">WL0086</strain>
    </source>
</reference>
<keyword evidence="6 7" id="KW-0472">Membrane</keyword>
<dbReference type="PANTHER" id="PTHR30576:SF10">
    <property type="entry name" value="SLL5057 PROTEIN"/>
    <property type="match status" value="1"/>
</dbReference>
<feature type="transmembrane region" description="Helical" evidence="7">
    <location>
        <begin position="12"/>
        <end position="29"/>
    </location>
</feature>
<dbReference type="Pfam" id="PF13727">
    <property type="entry name" value="CoA_binding_3"/>
    <property type="match status" value="1"/>
</dbReference>
<evidence type="ECO:0000259" key="8">
    <source>
        <dbReference type="Pfam" id="PF02397"/>
    </source>
</evidence>
<dbReference type="Proteomes" id="UP000738431">
    <property type="component" value="Chromosome"/>
</dbReference>
<dbReference type="RefSeq" id="WP_221031841.1">
    <property type="nucleotide sequence ID" value="NZ_CP139781.1"/>
</dbReference>
<evidence type="ECO:0000256" key="7">
    <source>
        <dbReference type="SAM" id="Phobius"/>
    </source>
</evidence>
<dbReference type="EMBL" id="CP139781">
    <property type="protein sequence ID" value="WRQ88743.1"/>
    <property type="molecule type" value="Genomic_DNA"/>
</dbReference>
<feature type="domain" description="Bacterial sugar transferase" evidence="8">
    <location>
        <begin position="261"/>
        <end position="450"/>
    </location>
</feature>
<dbReference type="Pfam" id="PF02397">
    <property type="entry name" value="Bac_transf"/>
    <property type="match status" value="1"/>
</dbReference>